<dbReference type="PANTHER" id="PTHR13601">
    <property type="entry name" value="GAMETOGENETIN-BINDING PROTEIN 2"/>
    <property type="match status" value="1"/>
</dbReference>
<organism evidence="6 7">
    <name type="scientific">Labeo rohita</name>
    <name type="common">Indian major carp</name>
    <name type="synonym">Cyprinus rohita</name>
    <dbReference type="NCBI Taxonomy" id="84645"/>
    <lineage>
        <taxon>Eukaryota</taxon>
        <taxon>Metazoa</taxon>
        <taxon>Chordata</taxon>
        <taxon>Craniata</taxon>
        <taxon>Vertebrata</taxon>
        <taxon>Euteleostomi</taxon>
        <taxon>Actinopterygii</taxon>
        <taxon>Neopterygii</taxon>
        <taxon>Teleostei</taxon>
        <taxon>Ostariophysi</taxon>
        <taxon>Cypriniformes</taxon>
        <taxon>Cyprinidae</taxon>
        <taxon>Labeoninae</taxon>
        <taxon>Labeonini</taxon>
        <taxon>Labeo</taxon>
    </lineage>
</organism>
<feature type="transmembrane region" description="Helical" evidence="5">
    <location>
        <begin position="199"/>
        <end position="218"/>
    </location>
</feature>
<keyword evidence="7" id="KW-1185">Reference proteome</keyword>
<feature type="transmembrane region" description="Helical" evidence="5">
    <location>
        <begin position="238"/>
        <end position="256"/>
    </location>
</feature>
<keyword evidence="5" id="KW-0472">Membrane</keyword>
<evidence type="ECO:0000256" key="3">
    <source>
        <dbReference type="ARBA" id="ARBA00031743"/>
    </source>
</evidence>
<keyword evidence="5" id="KW-0812">Transmembrane</keyword>
<feature type="region of interest" description="Disordered" evidence="4">
    <location>
        <begin position="996"/>
        <end position="1024"/>
    </location>
</feature>
<reference evidence="6 7" key="1">
    <citation type="submission" date="2022-01" db="EMBL/GenBank/DDBJ databases">
        <title>A high-quality chromosome-level genome assembly of rohu carp, Labeo rohita.</title>
        <authorList>
            <person name="Arick M.A. II"/>
            <person name="Hsu C.-Y."/>
            <person name="Magbanua Z."/>
            <person name="Pechanova O."/>
            <person name="Grover C."/>
            <person name="Miller E."/>
            <person name="Thrash A."/>
            <person name="Ezzel L."/>
            <person name="Alam S."/>
            <person name="Benzie J."/>
            <person name="Hamilton M."/>
            <person name="Karsi A."/>
            <person name="Lawrence M.L."/>
            <person name="Peterson D.G."/>
        </authorList>
    </citation>
    <scope>NUCLEOTIDE SEQUENCE [LARGE SCALE GENOMIC DNA]</scope>
    <source>
        <strain evidence="7">BAU-BD-2019</strain>
        <tissue evidence="6">Blood</tissue>
    </source>
</reference>
<name>A0ABQ8MQE1_LABRO</name>
<sequence length="1129" mass="126487">MASAEVKIAFVSNHNGTTLTEVSLGSFLAPVCFLSRGLFLIVFHLGKGVLPFSWGAHLLLDFTTLIMPLVLSCTVLSDILHFVIMGIAVVDFVVLYLVFKNGKHPNQGSLLSTIDRFVQSRVESNLVPFVTVFRVLVNVKTAISILAVDFSVFPRRYAKTETYGTGVMDFGVGAYVMANALVCPEARGKDIQGSKISHVFKQSISVWPLVLLGFVRLASVKSSGYHEHVTEYGVHWNFFFTLAIVRVVASALLAVFPVNSSWLLALLIGGTYQVVLETTGLKSFLIYNNERTGFLQANREGIFSVVGYIAIYMAGVQVGRYLMKSRTLVKDWIKVIRNLLLTSFGLFFILYVCQIRIEPVSRRMANLSFSIWTVAQALLFLSCISTADLLLLFSKAVSNFSFVSTSWCPYQNKKSLTDEKMRKNMDALCLVQSVNRNQLLYFLLANLMTGLTNVLVDTLNSSDVLAADLGKDMARLVAVCRDGEEDYLFLARQIPLYIDDSLTMVMEFPDSILDFDNYQINSSQMKQFIEHHSMLKQQDLNMALMVMSREVFSALSQSVPCVGCRRSVERLFSQLTDSGYFALEPLTVGSSGVLSKLNNVIDSIPKSKKNKRCQLHSLDTHKPKPLGGSWMDVWELMSQECRDEVVLIDSTSLLETLETYLRKHRFCTDCKNKVLRAYNILVGDLDCSKEKGYCAALYEGLRCCPHERHIHVCCETDFIAHLLGRAEPEFAGGYERRERHAKTIDIAQEEVLTCLGIHLYERLHRIWQKLRAEEQTWQMLFYLGIDALRKSFEGISRLEQLCEELSEEERAKELKQEKKRQKRKNRRKNKCGFEQEAEGEKDKSLDEGSSESVDSGCKSCGSGEESVGSVEVIITSESSSCTCPAASILHSPKTKKALLPHSNGSDCGYCSSMEGSEAGSREGSDVACTEGICNHDETSEYSCSHSCLEEKEEDAVDSCVECWANSEDNTKSKNKKKKRKNKVLLCRSEHGSKAEESCVSDGSRRGSGSAAVHESPSSSPHLCRSKETPCCESYESFSHHVSSSGDFHTQPVLPDTCAQENSGGKSLMELLNESEVTSDEENCLTQDEIQSFVENNKSFYRTRDQYRQHLKDRFTKYCRGEWLPATSVN</sequence>
<evidence type="ECO:0000256" key="4">
    <source>
        <dbReference type="SAM" id="MobiDB-lite"/>
    </source>
</evidence>
<dbReference type="InterPro" id="IPR026073">
    <property type="entry name" value="GGNBP2"/>
</dbReference>
<dbReference type="InterPro" id="IPR009447">
    <property type="entry name" value="PIGW/GWT1"/>
</dbReference>
<feature type="compositionally biased region" description="Low complexity" evidence="4">
    <location>
        <begin position="855"/>
        <end position="864"/>
    </location>
</feature>
<feature type="compositionally biased region" description="Basic residues" evidence="4">
    <location>
        <begin position="817"/>
        <end position="830"/>
    </location>
</feature>
<dbReference type="Proteomes" id="UP000830375">
    <property type="component" value="Unassembled WGS sequence"/>
</dbReference>
<gene>
    <name evidence="6" type="ORF">H4Q32_003407</name>
</gene>
<feature type="transmembrane region" description="Helical" evidence="5">
    <location>
        <begin position="83"/>
        <end position="99"/>
    </location>
</feature>
<evidence type="ECO:0000256" key="2">
    <source>
        <dbReference type="ARBA" id="ARBA00019230"/>
    </source>
</evidence>
<protein>
    <recommendedName>
        <fullName evidence="2">Gametogenetin-binding protein 2</fullName>
    </recommendedName>
    <alternativeName>
        <fullName evidence="3">Protein ZNF403</fullName>
    </alternativeName>
</protein>
<feature type="transmembrane region" description="Helical" evidence="5">
    <location>
        <begin position="301"/>
        <end position="323"/>
    </location>
</feature>
<evidence type="ECO:0000313" key="7">
    <source>
        <dbReference type="Proteomes" id="UP000830375"/>
    </source>
</evidence>
<dbReference type="Pfam" id="PF06423">
    <property type="entry name" value="GWT1"/>
    <property type="match status" value="1"/>
</dbReference>
<proteinExistence type="predicted"/>
<evidence type="ECO:0000256" key="1">
    <source>
        <dbReference type="ARBA" id="ARBA00003056"/>
    </source>
</evidence>
<comment type="caution">
    <text evidence="6">The sequence shown here is derived from an EMBL/GenBank/DDBJ whole genome shotgun (WGS) entry which is preliminary data.</text>
</comment>
<feature type="transmembrane region" description="Helical" evidence="5">
    <location>
        <begin position="263"/>
        <end position="281"/>
    </location>
</feature>
<evidence type="ECO:0000313" key="6">
    <source>
        <dbReference type="EMBL" id="KAI2665064.1"/>
    </source>
</evidence>
<comment type="function">
    <text evidence="1">May be involved in spermatogenesis.</text>
</comment>
<dbReference type="PANTHER" id="PTHR13601:SF2">
    <property type="entry name" value="GAMETOGENETIN-BINDING PROTEIN 2"/>
    <property type="match status" value="1"/>
</dbReference>
<evidence type="ECO:0000256" key="5">
    <source>
        <dbReference type="SAM" id="Phobius"/>
    </source>
</evidence>
<feature type="transmembrane region" description="Helical" evidence="5">
    <location>
        <begin position="439"/>
        <end position="456"/>
    </location>
</feature>
<feature type="region of interest" description="Disordered" evidence="4">
    <location>
        <begin position="812"/>
        <end position="864"/>
    </location>
</feature>
<accession>A0ABQ8MQE1</accession>
<keyword evidence="5" id="KW-1133">Transmembrane helix</keyword>
<feature type="transmembrane region" description="Helical" evidence="5">
    <location>
        <begin position="369"/>
        <end position="393"/>
    </location>
</feature>
<dbReference type="EMBL" id="JACTAM010000005">
    <property type="protein sequence ID" value="KAI2665064.1"/>
    <property type="molecule type" value="Genomic_DNA"/>
</dbReference>
<feature type="transmembrane region" description="Helical" evidence="5">
    <location>
        <begin position="335"/>
        <end position="357"/>
    </location>
</feature>